<accession>A0A9N8V5W0</accession>
<dbReference type="EMBL" id="CAJVPK010000075">
    <property type="protein sequence ID" value="CAG8443461.1"/>
    <property type="molecule type" value="Genomic_DNA"/>
</dbReference>
<dbReference type="Gene3D" id="6.10.250.3170">
    <property type="match status" value="1"/>
</dbReference>
<dbReference type="PANTHER" id="PTHR38422:SF1">
    <property type="entry name" value="SOMETHING ABOUT SILENCING PROTEIN 4"/>
    <property type="match status" value="1"/>
</dbReference>
<name>A0A9N8V5W0_9GLOM</name>
<feature type="region of interest" description="Disordered" evidence="2">
    <location>
        <begin position="235"/>
        <end position="366"/>
    </location>
</feature>
<evidence type="ECO:0000313" key="5">
    <source>
        <dbReference type="Proteomes" id="UP000789706"/>
    </source>
</evidence>
<feature type="compositionally biased region" description="Low complexity" evidence="2">
    <location>
        <begin position="344"/>
        <end position="361"/>
    </location>
</feature>
<feature type="compositionally biased region" description="Basic and acidic residues" evidence="2">
    <location>
        <begin position="256"/>
        <end position="267"/>
    </location>
</feature>
<comment type="caution">
    <text evidence="4">The sequence shown here is derived from an EMBL/GenBank/DDBJ whole genome shotgun (WGS) entry which is preliminary data.</text>
</comment>
<evidence type="ECO:0000313" key="4">
    <source>
        <dbReference type="EMBL" id="CAG8443461.1"/>
    </source>
</evidence>
<feature type="domain" description="Something about silencing protein 4" evidence="3">
    <location>
        <begin position="147"/>
        <end position="241"/>
    </location>
</feature>
<dbReference type="GO" id="GO:0033255">
    <property type="term" value="C:SAS acetyltransferase complex"/>
    <property type="evidence" value="ECO:0007669"/>
    <property type="project" value="InterPro"/>
</dbReference>
<evidence type="ECO:0000256" key="1">
    <source>
        <dbReference type="SAM" id="Coils"/>
    </source>
</evidence>
<dbReference type="InterPro" id="IPR029184">
    <property type="entry name" value="Sas4_dom"/>
</dbReference>
<protein>
    <submittedName>
        <fullName evidence="4">4113_t:CDS:1</fullName>
    </submittedName>
</protein>
<organism evidence="4 5">
    <name type="scientific">Diversispora eburnea</name>
    <dbReference type="NCBI Taxonomy" id="1213867"/>
    <lineage>
        <taxon>Eukaryota</taxon>
        <taxon>Fungi</taxon>
        <taxon>Fungi incertae sedis</taxon>
        <taxon>Mucoromycota</taxon>
        <taxon>Glomeromycotina</taxon>
        <taxon>Glomeromycetes</taxon>
        <taxon>Diversisporales</taxon>
        <taxon>Diversisporaceae</taxon>
        <taxon>Diversispora</taxon>
    </lineage>
</organism>
<dbReference type="Pfam" id="PF15460">
    <property type="entry name" value="SAS4"/>
    <property type="match status" value="1"/>
</dbReference>
<proteinExistence type="predicted"/>
<gene>
    <name evidence="4" type="ORF">DEBURN_LOCUS1621</name>
</gene>
<feature type="coiled-coil region" evidence="1">
    <location>
        <begin position="162"/>
        <end position="224"/>
    </location>
</feature>
<evidence type="ECO:0000256" key="2">
    <source>
        <dbReference type="SAM" id="MobiDB-lite"/>
    </source>
</evidence>
<keyword evidence="5" id="KW-1185">Reference proteome</keyword>
<sequence>MIDHGAGYVKLTLRVAGPSSSSSSTAACPKKRILPPRKVGTLASVLAEEVAAGQEESITGDTYIMLTSDENISQTCDIVEEKGLDIREETTMTNKEEETIMTNKEEETIMTNKIVEGEEEEIQVPSFKIWEEDVGSGLRSKAQEEDISDAAYEKRHRKHELAEKKLKNRERERLAYERYQQQLAVERLRNTDSKSLISVAAFRNNDVTNDMSKLETVHKKLLKEAEDTLARYDSLGLGGNKRKADMSSNNTNNTEGESKNTEPEIKTTRTRGSRRISNTDSDDAPPKTKTPKVETSTRVTRSRKKKNDKQEAGSGITKTQKTTKITKTGKVQYPVKESRKSIVSTSKNISKNTKNKSSNESPAPPPIIRQRVTTFIAPNTAMPTGSRKSSRSALAFGSKISSKILIKQEFSLPETMFGEMMKEREKLRILEYQRQLDVVKENDTMAKETKI</sequence>
<keyword evidence="1" id="KW-0175">Coiled coil</keyword>
<dbReference type="AlphaFoldDB" id="A0A9N8V5W0"/>
<dbReference type="Proteomes" id="UP000789706">
    <property type="component" value="Unassembled WGS sequence"/>
</dbReference>
<dbReference type="OrthoDB" id="2555515at2759"/>
<dbReference type="InterPro" id="IPR038988">
    <property type="entry name" value="Sas4"/>
</dbReference>
<dbReference type="GO" id="GO:0004402">
    <property type="term" value="F:histone acetyltransferase activity"/>
    <property type="evidence" value="ECO:0007669"/>
    <property type="project" value="TreeGrafter"/>
</dbReference>
<dbReference type="PANTHER" id="PTHR38422">
    <property type="entry name" value="SOMETHING ABOUT SILENCING PROTEIN 4"/>
    <property type="match status" value="1"/>
</dbReference>
<feature type="compositionally biased region" description="Low complexity" evidence="2">
    <location>
        <begin position="315"/>
        <end position="330"/>
    </location>
</feature>
<reference evidence="4" key="1">
    <citation type="submission" date="2021-06" db="EMBL/GenBank/DDBJ databases">
        <authorList>
            <person name="Kallberg Y."/>
            <person name="Tangrot J."/>
            <person name="Rosling A."/>
        </authorList>
    </citation>
    <scope>NUCLEOTIDE SEQUENCE</scope>
    <source>
        <strain evidence="4">AZ414A</strain>
    </source>
</reference>
<evidence type="ECO:0000259" key="3">
    <source>
        <dbReference type="Pfam" id="PF15460"/>
    </source>
</evidence>